<reference evidence="1 2" key="1">
    <citation type="journal article" date="2013" name="Front. Microbiol.">
        <title>Comparative genomic analyses of the cyanobacterium, Lyngbya aestuarii BL J, a powerful hydrogen producer.</title>
        <authorList>
            <person name="Kothari A."/>
            <person name="Vaughn M."/>
            <person name="Garcia-Pichel F."/>
        </authorList>
    </citation>
    <scope>NUCLEOTIDE SEQUENCE [LARGE SCALE GENOMIC DNA]</scope>
    <source>
        <strain evidence="1 2">BL J</strain>
    </source>
</reference>
<dbReference type="AlphaFoldDB" id="U7QGF4"/>
<organism evidence="1 2">
    <name type="scientific">Lyngbya aestuarii BL J</name>
    <dbReference type="NCBI Taxonomy" id="1348334"/>
    <lineage>
        <taxon>Bacteria</taxon>
        <taxon>Bacillati</taxon>
        <taxon>Cyanobacteriota</taxon>
        <taxon>Cyanophyceae</taxon>
        <taxon>Oscillatoriophycideae</taxon>
        <taxon>Oscillatoriales</taxon>
        <taxon>Microcoleaceae</taxon>
        <taxon>Lyngbya</taxon>
    </lineage>
</organism>
<dbReference type="Pfam" id="PF06041">
    <property type="entry name" value="DUF924"/>
    <property type="match status" value="1"/>
</dbReference>
<protein>
    <recommendedName>
        <fullName evidence="3">DUF924 domain-containing protein</fullName>
    </recommendedName>
</protein>
<gene>
    <name evidence="1" type="ORF">M595_3700</name>
</gene>
<dbReference type="EMBL" id="AUZM01000038">
    <property type="protein sequence ID" value="ERT06362.1"/>
    <property type="molecule type" value="Genomic_DNA"/>
</dbReference>
<sequence length="191" mass="22157">MLREAEILAFWFGSPEHSNYGKPRKVWFQKNPEFDAQIRSHFLADYELAAQGKLEHWKASPESCLALILLLDQFPRNLFRGQPEAFATDTQALEVAKYAVSQGFDLQLLPVQRWFIYLPFEHSENLADQEKAVELTHKLSDDPDSKSSIDYAIRHREVIKKFGRFPHRNSILGRESTSEEKEFLEQPGSSF</sequence>
<dbReference type="Gene3D" id="1.25.40.10">
    <property type="entry name" value="Tetratricopeptide repeat domain"/>
    <property type="match status" value="1"/>
</dbReference>
<evidence type="ECO:0008006" key="3">
    <source>
        <dbReference type="Google" id="ProtNLM"/>
    </source>
</evidence>
<evidence type="ECO:0000313" key="1">
    <source>
        <dbReference type="EMBL" id="ERT06362.1"/>
    </source>
</evidence>
<keyword evidence="2" id="KW-1185">Reference proteome</keyword>
<proteinExistence type="predicted"/>
<dbReference type="Proteomes" id="UP000017127">
    <property type="component" value="Unassembled WGS sequence"/>
</dbReference>
<evidence type="ECO:0000313" key="2">
    <source>
        <dbReference type="Proteomes" id="UP000017127"/>
    </source>
</evidence>
<accession>U7QGF4</accession>
<dbReference type="InterPro" id="IPR011990">
    <property type="entry name" value="TPR-like_helical_dom_sf"/>
</dbReference>
<dbReference type="Gene3D" id="1.20.58.320">
    <property type="entry name" value="TPR-like"/>
    <property type="match status" value="1"/>
</dbReference>
<dbReference type="PANTHER" id="PTHR23004">
    <property type="entry name" value="DOUBLECORTIN DOMAIN CONTAINING 2"/>
    <property type="match status" value="1"/>
</dbReference>
<dbReference type="PATRIC" id="fig|1348334.3.peg.3579"/>
<dbReference type="RefSeq" id="WP_023067465.1">
    <property type="nucleotide sequence ID" value="NZ_AUZM01000038.1"/>
</dbReference>
<dbReference type="OrthoDB" id="7593450at2"/>
<dbReference type="PANTHER" id="PTHR23004:SF7">
    <property type="entry name" value="DUF924-DOMAIN-CONTAINING PROTEIN"/>
    <property type="match status" value="1"/>
</dbReference>
<dbReference type="InterPro" id="IPR010323">
    <property type="entry name" value="DUF924"/>
</dbReference>
<comment type="caution">
    <text evidence="1">The sequence shown here is derived from an EMBL/GenBank/DDBJ whole genome shotgun (WGS) entry which is preliminary data.</text>
</comment>
<name>U7QGF4_9CYAN</name>
<dbReference type="SUPFAM" id="SSF48452">
    <property type="entry name" value="TPR-like"/>
    <property type="match status" value="1"/>
</dbReference>